<evidence type="ECO:0000313" key="3">
    <source>
        <dbReference type="Proteomes" id="UP000483261"/>
    </source>
</evidence>
<protein>
    <recommendedName>
        <fullName evidence="1">ESAT-6-like protein</fullName>
    </recommendedName>
</protein>
<reference evidence="2 3" key="1">
    <citation type="submission" date="2020-02" db="EMBL/GenBank/DDBJ databases">
        <title>Whole-genome analyses of novel actinobacteria.</title>
        <authorList>
            <person name="Sahin N."/>
        </authorList>
    </citation>
    <scope>NUCLEOTIDE SEQUENCE [LARGE SCALE GENOMIC DNA]</scope>
    <source>
        <strain evidence="2 3">KC13</strain>
    </source>
</reference>
<evidence type="ECO:0000256" key="1">
    <source>
        <dbReference type="RuleBase" id="RU362001"/>
    </source>
</evidence>
<accession>A0A6M1RFV3</accession>
<keyword evidence="3" id="KW-1185">Reference proteome</keyword>
<dbReference type="Gene3D" id="1.10.287.1060">
    <property type="entry name" value="ESAT-6-like"/>
    <property type="match status" value="1"/>
</dbReference>
<organism evidence="2 3">
    <name type="scientific">Nocardioides turkmenicus</name>
    <dbReference type="NCBI Taxonomy" id="2711220"/>
    <lineage>
        <taxon>Bacteria</taxon>
        <taxon>Bacillati</taxon>
        <taxon>Actinomycetota</taxon>
        <taxon>Actinomycetes</taxon>
        <taxon>Propionibacteriales</taxon>
        <taxon>Nocardioidaceae</taxon>
        <taxon>Nocardioides</taxon>
    </lineage>
</organism>
<proteinExistence type="inferred from homology"/>
<dbReference type="Proteomes" id="UP000483261">
    <property type="component" value="Unassembled WGS sequence"/>
</dbReference>
<dbReference type="EMBL" id="JAALAA010000020">
    <property type="protein sequence ID" value="NGN95157.1"/>
    <property type="molecule type" value="Genomic_DNA"/>
</dbReference>
<dbReference type="AlphaFoldDB" id="A0A6M1RFV3"/>
<dbReference type="InterPro" id="IPR036689">
    <property type="entry name" value="ESAT-6-like_sf"/>
</dbReference>
<gene>
    <name evidence="2" type="ORF">G5C66_20770</name>
</gene>
<dbReference type="NCBIfam" id="TIGR03930">
    <property type="entry name" value="WXG100_ESAT6"/>
    <property type="match status" value="1"/>
</dbReference>
<dbReference type="Pfam" id="PF06013">
    <property type="entry name" value="WXG100"/>
    <property type="match status" value="1"/>
</dbReference>
<evidence type="ECO:0000313" key="2">
    <source>
        <dbReference type="EMBL" id="NGN95157.1"/>
    </source>
</evidence>
<name>A0A6M1RFV3_9ACTN</name>
<comment type="caution">
    <text evidence="2">The sequence shown here is derived from an EMBL/GenBank/DDBJ whole genome shotgun (WGS) entry which is preliminary data.</text>
</comment>
<sequence>MGEEIVVNHGAMGSIVDVLLKGVREMDGALDELERYILNLQENFTGEAANAYNQAQAKWNGTIRELGAALDRSSRFVNESQARMHDADMRGAGGFGG</sequence>
<dbReference type="RefSeq" id="WP_165112829.1">
    <property type="nucleotide sequence ID" value="NZ_JAALAA010000020.1"/>
</dbReference>
<dbReference type="InterPro" id="IPR010310">
    <property type="entry name" value="T7SS_ESAT-6-like"/>
</dbReference>
<dbReference type="SUPFAM" id="SSF140453">
    <property type="entry name" value="EsxAB dimer-like"/>
    <property type="match status" value="1"/>
</dbReference>
<comment type="similarity">
    <text evidence="1">Belongs to the WXG100 family.</text>
</comment>